<dbReference type="Gene3D" id="1.25.40.90">
    <property type="match status" value="1"/>
</dbReference>
<feature type="region of interest" description="Disordered" evidence="1">
    <location>
        <begin position="371"/>
        <end position="517"/>
    </location>
</feature>
<dbReference type="SUPFAM" id="SSF48464">
    <property type="entry name" value="ENTH/VHS domain"/>
    <property type="match status" value="1"/>
</dbReference>
<dbReference type="InterPro" id="IPR008942">
    <property type="entry name" value="ENTH_VHS"/>
</dbReference>
<feature type="compositionally biased region" description="Polar residues" evidence="1">
    <location>
        <begin position="482"/>
        <end position="501"/>
    </location>
</feature>
<keyword evidence="4" id="KW-1185">Reference proteome</keyword>
<feature type="compositionally biased region" description="Low complexity" evidence="1">
    <location>
        <begin position="502"/>
        <end position="517"/>
    </location>
</feature>
<feature type="compositionally biased region" description="Basic and acidic residues" evidence="1">
    <location>
        <begin position="322"/>
        <end position="339"/>
    </location>
</feature>
<feature type="region of interest" description="Disordered" evidence="1">
    <location>
        <begin position="285"/>
        <end position="344"/>
    </location>
</feature>
<evidence type="ECO:0000313" key="4">
    <source>
        <dbReference type="Proteomes" id="UP000521872"/>
    </source>
</evidence>
<dbReference type="AlphaFoldDB" id="A0A8H4QGV8"/>
<dbReference type="EMBL" id="JAACJL010000058">
    <property type="protein sequence ID" value="KAF4610683.1"/>
    <property type="molecule type" value="Genomic_DNA"/>
</dbReference>
<comment type="caution">
    <text evidence="3">The sequence shown here is derived from an EMBL/GenBank/DDBJ whole genome shotgun (WGS) entry which is preliminary data.</text>
</comment>
<reference evidence="3 4" key="1">
    <citation type="submission" date="2019-12" db="EMBL/GenBank/DDBJ databases">
        <authorList>
            <person name="Floudas D."/>
            <person name="Bentzer J."/>
            <person name="Ahren D."/>
            <person name="Johansson T."/>
            <person name="Persson P."/>
            <person name="Tunlid A."/>
        </authorList>
    </citation>
    <scope>NUCLEOTIDE SEQUENCE [LARGE SCALE GENOMIC DNA]</scope>
    <source>
        <strain evidence="3 4">CBS 102.39</strain>
    </source>
</reference>
<feature type="compositionally biased region" description="Basic and acidic residues" evidence="1">
    <location>
        <begin position="424"/>
        <end position="443"/>
    </location>
</feature>
<dbReference type="InterPro" id="IPR006569">
    <property type="entry name" value="CID_dom"/>
</dbReference>
<dbReference type="PROSITE" id="PS51391">
    <property type="entry name" value="CID"/>
    <property type="match status" value="1"/>
</dbReference>
<dbReference type="Proteomes" id="UP000521872">
    <property type="component" value="Unassembled WGS sequence"/>
</dbReference>
<name>A0A8H4QGV8_9AGAR</name>
<proteinExistence type="predicted"/>
<gene>
    <name evidence="3" type="ORF">D9613_006997</name>
</gene>
<feature type="compositionally biased region" description="Polar residues" evidence="1">
    <location>
        <begin position="285"/>
        <end position="301"/>
    </location>
</feature>
<accession>A0A8H4QGV8</accession>
<organism evidence="3 4">
    <name type="scientific">Agrocybe pediades</name>
    <dbReference type="NCBI Taxonomy" id="84607"/>
    <lineage>
        <taxon>Eukaryota</taxon>
        <taxon>Fungi</taxon>
        <taxon>Dikarya</taxon>
        <taxon>Basidiomycota</taxon>
        <taxon>Agaricomycotina</taxon>
        <taxon>Agaricomycetes</taxon>
        <taxon>Agaricomycetidae</taxon>
        <taxon>Agaricales</taxon>
        <taxon>Agaricineae</taxon>
        <taxon>Strophariaceae</taxon>
        <taxon>Agrocybe</taxon>
    </lineage>
</organism>
<evidence type="ECO:0000313" key="3">
    <source>
        <dbReference type="EMBL" id="KAF4610683.1"/>
    </source>
</evidence>
<feature type="compositionally biased region" description="Basic residues" evidence="1">
    <location>
        <begin position="379"/>
        <end position="389"/>
    </location>
</feature>
<feature type="domain" description="CID" evidence="2">
    <location>
        <begin position="1"/>
        <end position="171"/>
    </location>
</feature>
<sequence length="693" mass="75343">MFSPEEYELALKDVVNAKRLSASKMASLTDMTMKNVEHDTQIVSILYRTHKSLSSSNAKISSLYVFDALSRAAKTHSYKHGLSGDAFTQPGNSASFLYKVGGVVEGLFQDMLSIGSPEAKDLIKGGTKIGYFVLPYEFEEKTKKILDIWDRGSTFPADVISHLKLVVGDVEKVPSTKIEPTTDPRVVNVPPPPHSPPIPAHSPTIPTFGGANPQAALLALLTQAAAAIPTIPTVPPPPILNSAGSPPPQLDAAQLAVIQQLAQTAASVPPVSQSLPFAESVNVQKFPSSSGFNNSSQTIPSFRNEPRTMVQNEQKYNGYRSPESESRHESHFDNRDNMRGRYRGGFRHSDRVERFQGRNWDDRDRDYYHRDTERDRSPLHRGRNGRSRSRSPPSRYGGRKDSRYFSPPRRNVSAPTTQFGQRKVSQEPEPGKDEFGRDIRPESPTESTDTIRTNTKSPSRPSIPPSSPTRSNVVPAAPIPNTEISDSSVDTVITPGLTTNNPSVSAEASSAQPSAPTAGLGMENFNPSTFDYTSPTSWEALGKMWQVTNGYLPSTEELMQFVVSGFSMQPTPSAEATTHALEPNHMFHNGGRGGGRGGFSFAGPGRGGSARGNVRTNMPEGNDWARNNQATDAVVLGGGNDEVDQYAVKSTVFATGQDAHNPTSSNATAGGRMQRVGDKWVFVREERAPVHVS</sequence>
<protein>
    <recommendedName>
        <fullName evidence="2">CID domain-containing protein</fullName>
    </recommendedName>
</protein>
<feature type="compositionally biased region" description="Polar residues" evidence="1">
    <location>
        <begin position="444"/>
        <end position="456"/>
    </location>
</feature>
<evidence type="ECO:0000256" key="1">
    <source>
        <dbReference type="SAM" id="MobiDB-lite"/>
    </source>
</evidence>
<evidence type="ECO:0000259" key="2">
    <source>
        <dbReference type="PROSITE" id="PS51391"/>
    </source>
</evidence>